<dbReference type="AlphaFoldDB" id="A0A8S9KBV2"/>
<comment type="caution">
    <text evidence="1">The sequence shown here is derived from an EMBL/GenBank/DDBJ whole genome shotgun (WGS) entry which is preliminary data.</text>
</comment>
<protein>
    <submittedName>
        <fullName evidence="1">Uncharacterized protein</fullName>
    </submittedName>
</protein>
<gene>
    <name evidence="1" type="ORF">F2Q70_00039660</name>
</gene>
<evidence type="ECO:0000313" key="1">
    <source>
        <dbReference type="EMBL" id="KAF2591935.1"/>
    </source>
</evidence>
<proteinExistence type="predicted"/>
<sequence length="150" mass="15880">MLHTAPTVGKKVLPSILQFLLSSSENNPQKVLPTGTLSTSIGSAASSEGVLMASGGLYEGLGCGLSALRRATSIFGICTRTGRMWLSCCELLVSQDPHGIARCGRLPSPHECLKISSLSFLDQISPILAILAQLGWIQGEMQSIAYVYNS</sequence>
<accession>A0A8S9KBV2</accession>
<reference evidence="1" key="1">
    <citation type="submission" date="2019-12" db="EMBL/GenBank/DDBJ databases">
        <title>Genome sequencing and annotation of Brassica cretica.</title>
        <authorList>
            <person name="Studholme D.J."/>
            <person name="Sarris P.F."/>
        </authorList>
    </citation>
    <scope>NUCLEOTIDE SEQUENCE</scope>
    <source>
        <strain evidence="1">PFS-102/07</strain>
        <tissue evidence="1">Leaf</tissue>
    </source>
</reference>
<organism evidence="1">
    <name type="scientific">Brassica cretica</name>
    <name type="common">Mustard</name>
    <dbReference type="NCBI Taxonomy" id="69181"/>
    <lineage>
        <taxon>Eukaryota</taxon>
        <taxon>Viridiplantae</taxon>
        <taxon>Streptophyta</taxon>
        <taxon>Embryophyta</taxon>
        <taxon>Tracheophyta</taxon>
        <taxon>Spermatophyta</taxon>
        <taxon>Magnoliopsida</taxon>
        <taxon>eudicotyledons</taxon>
        <taxon>Gunneridae</taxon>
        <taxon>Pentapetalae</taxon>
        <taxon>rosids</taxon>
        <taxon>malvids</taxon>
        <taxon>Brassicales</taxon>
        <taxon>Brassicaceae</taxon>
        <taxon>Brassiceae</taxon>
        <taxon>Brassica</taxon>
    </lineage>
</organism>
<name>A0A8S9KBV2_BRACR</name>
<dbReference type="EMBL" id="QGKY02000190">
    <property type="protein sequence ID" value="KAF2591935.1"/>
    <property type="molecule type" value="Genomic_DNA"/>
</dbReference>